<feature type="signal peptide" evidence="1">
    <location>
        <begin position="1"/>
        <end position="29"/>
    </location>
</feature>
<evidence type="ECO:0000313" key="3">
    <source>
        <dbReference type="EMBL" id="BAU90700.1"/>
    </source>
</evidence>
<dbReference type="InterPro" id="IPR018637">
    <property type="entry name" value="DUF2059"/>
</dbReference>
<organism evidence="3 4">
    <name type="scientific">Methylorubrum populi</name>
    <dbReference type="NCBI Taxonomy" id="223967"/>
    <lineage>
        <taxon>Bacteria</taxon>
        <taxon>Pseudomonadati</taxon>
        <taxon>Pseudomonadota</taxon>
        <taxon>Alphaproteobacteria</taxon>
        <taxon>Hyphomicrobiales</taxon>
        <taxon>Methylobacteriaceae</taxon>
        <taxon>Methylorubrum</taxon>
    </lineage>
</organism>
<evidence type="ECO:0000256" key="1">
    <source>
        <dbReference type="SAM" id="SignalP"/>
    </source>
</evidence>
<sequence>MRQELLSGLLGLGLLCAPALVAGTAPASAQAPAKPAAPAVTADPERLAAAREVVAAAQGDRAAVLAAMKAPMAGVMQQMGITDPKKAQVMVDEVVLPTLSEHYDDLLAVQALSFASVLSKEDLKAVASFYATPAGKNLVKAQPQLSQAMLTGMQQWMGTLMPELKDKVEKAAAAHGWANEGKRR</sequence>
<reference evidence="3 4" key="1">
    <citation type="journal article" date="2016" name="Genome Announc.">
        <title>Complete Genome Sequence of Methylobacterium populi P-1M, Isolated from Pink-Pigmented Household Biofilm.</title>
        <authorList>
            <person name="Morohoshi T."/>
            <person name="Ikeda T."/>
        </authorList>
    </citation>
    <scope>NUCLEOTIDE SEQUENCE [LARGE SCALE GENOMIC DNA]</scope>
    <source>
        <strain evidence="3 4">P-1M</strain>
    </source>
</reference>
<protein>
    <recommendedName>
        <fullName evidence="2">DUF2059 domain-containing protein</fullName>
    </recommendedName>
</protein>
<proteinExistence type="predicted"/>
<gene>
    <name evidence="3" type="ORF">MPPM_2095</name>
</gene>
<evidence type="ECO:0000259" key="2">
    <source>
        <dbReference type="Pfam" id="PF09832"/>
    </source>
</evidence>
<dbReference type="RefSeq" id="WP_096484990.1">
    <property type="nucleotide sequence ID" value="NZ_AP014809.1"/>
</dbReference>
<accession>A0A160PGQ6</accession>
<dbReference type="Proteomes" id="UP000218288">
    <property type="component" value="Chromosome"/>
</dbReference>
<feature type="chain" id="PRO_5007818806" description="DUF2059 domain-containing protein" evidence="1">
    <location>
        <begin position="30"/>
        <end position="184"/>
    </location>
</feature>
<dbReference type="EMBL" id="AP014809">
    <property type="protein sequence ID" value="BAU90700.1"/>
    <property type="molecule type" value="Genomic_DNA"/>
</dbReference>
<feature type="domain" description="DUF2059" evidence="2">
    <location>
        <begin position="113"/>
        <end position="163"/>
    </location>
</feature>
<keyword evidence="1" id="KW-0732">Signal</keyword>
<evidence type="ECO:0000313" key="4">
    <source>
        <dbReference type="Proteomes" id="UP000218288"/>
    </source>
</evidence>
<name>A0A160PGQ6_9HYPH</name>
<dbReference type="Pfam" id="PF09832">
    <property type="entry name" value="DUF2059"/>
    <property type="match status" value="1"/>
</dbReference>
<dbReference type="OrthoDB" id="7995337at2"/>
<dbReference type="AlphaFoldDB" id="A0A160PGQ6"/>